<sequence length="135" mass="14731">MCIEAVGMEARSDGPMHLYDQAEQQLRLQTGRPTAVRRAIHACLKAGTVSVLGVFAGAVDKFPLGAVINKGLTVRNAQMHGQRYIPMLLDRSAAGEIETARLATHTLSPDQAPMAYDLFKHKTDGCVRAVIRPEY</sequence>
<dbReference type="EMBL" id="JBHSPT010000134">
    <property type="protein sequence ID" value="MFC6060580.1"/>
    <property type="molecule type" value="Genomic_DNA"/>
</dbReference>
<dbReference type="SUPFAM" id="SSF51735">
    <property type="entry name" value="NAD(P)-binding Rossmann-fold domains"/>
    <property type="match status" value="1"/>
</dbReference>
<dbReference type="Gene3D" id="3.90.180.10">
    <property type="entry name" value="Medium-chain alcohol dehydrogenases, catalytic domain"/>
    <property type="match status" value="1"/>
</dbReference>
<accession>A0ABW1MA18</accession>
<dbReference type="InterPro" id="IPR036291">
    <property type="entry name" value="NAD(P)-bd_dom_sf"/>
</dbReference>
<dbReference type="PANTHER" id="PTHR42813:SF2">
    <property type="entry name" value="DEHYDROGENASE, ZINC-CONTAINING, PUTATIVE (AFU_ORTHOLOGUE AFUA_2G02810)-RELATED"/>
    <property type="match status" value="1"/>
</dbReference>
<gene>
    <name evidence="4" type="ORF">ACFP50_35845</name>
</gene>
<dbReference type="PANTHER" id="PTHR42813">
    <property type="entry name" value="ZINC-TYPE ALCOHOL DEHYDROGENASE-LIKE"/>
    <property type="match status" value="1"/>
</dbReference>
<reference evidence="5" key="1">
    <citation type="journal article" date="2019" name="Int. J. Syst. Evol. Microbiol.">
        <title>The Global Catalogue of Microorganisms (GCM) 10K type strain sequencing project: providing services to taxonomists for standard genome sequencing and annotation.</title>
        <authorList>
            <consortium name="The Broad Institute Genomics Platform"/>
            <consortium name="The Broad Institute Genome Sequencing Center for Infectious Disease"/>
            <person name="Wu L."/>
            <person name="Ma J."/>
        </authorList>
    </citation>
    <scope>NUCLEOTIDE SEQUENCE [LARGE SCALE GENOMIC DNA]</scope>
    <source>
        <strain evidence="5">JCM 12763</strain>
    </source>
</reference>
<comment type="cofactor">
    <cofactor evidence="1">
        <name>Zn(2+)</name>
        <dbReference type="ChEBI" id="CHEBI:29105"/>
    </cofactor>
</comment>
<evidence type="ECO:0000313" key="5">
    <source>
        <dbReference type="Proteomes" id="UP001596242"/>
    </source>
</evidence>
<evidence type="ECO:0008006" key="6">
    <source>
        <dbReference type="Google" id="ProtNLM"/>
    </source>
</evidence>
<dbReference type="Gene3D" id="3.40.50.720">
    <property type="entry name" value="NAD(P)-binding Rossmann-like Domain"/>
    <property type="match status" value="1"/>
</dbReference>
<name>A0ABW1MA18_9ACTN</name>
<evidence type="ECO:0000256" key="1">
    <source>
        <dbReference type="ARBA" id="ARBA00001947"/>
    </source>
</evidence>
<keyword evidence="2" id="KW-0479">Metal-binding</keyword>
<evidence type="ECO:0000256" key="3">
    <source>
        <dbReference type="ARBA" id="ARBA00022833"/>
    </source>
</evidence>
<comment type="caution">
    <text evidence="4">The sequence shown here is derived from an EMBL/GenBank/DDBJ whole genome shotgun (WGS) entry which is preliminary data.</text>
</comment>
<evidence type="ECO:0000256" key="2">
    <source>
        <dbReference type="ARBA" id="ARBA00022723"/>
    </source>
</evidence>
<dbReference type="RefSeq" id="WP_386406896.1">
    <property type="nucleotide sequence ID" value="NZ_JBHSPT010000134.1"/>
</dbReference>
<keyword evidence="3" id="KW-0862">Zinc</keyword>
<proteinExistence type="predicted"/>
<evidence type="ECO:0000313" key="4">
    <source>
        <dbReference type="EMBL" id="MFC6060580.1"/>
    </source>
</evidence>
<organism evidence="4 5">
    <name type="scientific">Streptomyces pratens</name>
    <dbReference type="NCBI Taxonomy" id="887456"/>
    <lineage>
        <taxon>Bacteria</taxon>
        <taxon>Bacillati</taxon>
        <taxon>Actinomycetota</taxon>
        <taxon>Actinomycetes</taxon>
        <taxon>Kitasatosporales</taxon>
        <taxon>Streptomycetaceae</taxon>
        <taxon>Streptomyces</taxon>
    </lineage>
</organism>
<dbReference type="Proteomes" id="UP001596242">
    <property type="component" value="Unassembled WGS sequence"/>
</dbReference>
<keyword evidence="5" id="KW-1185">Reference proteome</keyword>
<protein>
    <recommendedName>
        <fullName evidence="6">Alcohol dehydrogenase</fullName>
    </recommendedName>
</protein>